<feature type="domain" description="HTH cro/C1-type" evidence="2">
    <location>
        <begin position="12"/>
        <end position="66"/>
    </location>
</feature>
<dbReference type="PANTHER" id="PTHR46797:SF1">
    <property type="entry name" value="METHYLPHOSPHONATE SYNTHASE"/>
    <property type="match status" value="1"/>
</dbReference>
<dbReference type="Proteomes" id="UP000661435">
    <property type="component" value="Unassembled WGS sequence"/>
</dbReference>
<dbReference type="EMBL" id="JACOPP010000004">
    <property type="protein sequence ID" value="MBC5732993.1"/>
    <property type="molecule type" value="Genomic_DNA"/>
</dbReference>
<dbReference type="GO" id="GO:0003700">
    <property type="term" value="F:DNA-binding transcription factor activity"/>
    <property type="evidence" value="ECO:0007669"/>
    <property type="project" value="TreeGrafter"/>
</dbReference>
<dbReference type="SMART" id="SM00530">
    <property type="entry name" value="HTH_XRE"/>
    <property type="match status" value="1"/>
</dbReference>
<gene>
    <name evidence="3" type="ORF">H8S57_04535</name>
</gene>
<dbReference type="InterPro" id="IPR010982">
    <property type="entry name" value="Lambda_DNA-bd_dom_sf"/>
</dbReference>
<dbReference type="PROSITE" id="PS50943">
    <property type="entry name" value="HTH_CROC1"/>
    <property type="match status" value="1"/>
</dbReference>
<dbReference type="SUPFAM" id="SSF47413">
    <property type="entry name" value="lambda repressor-like DNA-binding domains"/>
    <property type="match status" value="1"/>
</dbReference>
<keyword evidence="4" id="KW-1185">Reference proteome</keyword>
<dbReference type="PANTHER" id="PTHR46797">
    <property type="entry name" value="HTH-TYPE TRANSCRIPTIONAL REGULATOR"/>
    <property type="match status" value="1"/>
</dbReference>
<proteinExistence type="predicted"/>
<sequence length="115" mass="12945">MELDYHAIGVRIRRYRKERGITQQVLAELSNQEPSNISHIERGATKLGLPTIVNIANALGVTVDDLLCDSLENSKASFEREVSELLSDCTHWELKVITNTMRALKDNLRKPSVAK</sequence>
<keyword evidence="1" id="KW-0238">DNA-binding</keyword>
<dbReference type="GO" id="GO:0005829">
    <property type="term" value="C:cytosol"/>
    <property type="evidence" value="ECO:0007669"/>
    <property type="project" value="TreeGrafter"/>
</dbReference>
<accession>A0A8J6MEK1</accession>
<name>A0A8J6MEK1_9FIRM</name>
<dbReference type="InterPro" id="IPR050807">
    <property type="entry name" value="TransReg_Diox_bact_type"/>
</dbReference>
<dbReference type="AlphaFoldDB" id="A0A8J6MEK1"/>
<dbReference type="GO" id="GO:0003677">
    <property type="term" value="F:DNA binding"/>
    <property type="evidence" value="ECO:0007669"/>
    <property type="project" value="UniProtKB-KW"/>
</dbReference>
<evidence type="ECO:0000313" key="3">
    <source>
        <dbReference type="EMBL" id="MBC5732993.1"/>
    </source>
</evidence>
<dbReference type="Gene3D" id="1.10.260.40">
    <property type="entry name" value="lambda repressor-like DNA-binding domains"/>
    <property type="match status" value="1"/>
</dbReference>
<dbReference type="RefSeq" id="WP_186906889.1">
    <property type="nucleotide sequence ID" value="NZ_JACOPP010000004.1"/>
</dbReference>
<organism evidence="3 4">
    <name type="scientific">Lawsonibacter hominis</name>
    <dbReference type="NCBI Taxonomy" id="2763053"/>
    <lineage>
        <taxon>Bacteria</taxon>
        <taxon>Bacillati</taxon>
        <taxon>Bacillota</taxon>
        <taxon>Clostridia</taxon>
        <taxon>Eubacteriales</taxon>
        <taxon>Oscillospiraceae</taxon>
        <taxon>Lawsonibacter</taxon>
    </lineage>
</organism>
<reference evidence="3" key="1">
    <citation type="submission" date="2020-08" db="EMBL/GenBank/DDBJ databases">
        <title>Genome public.</title>
        <authorList>
            <person name="Liu C."/>
            <person name="Sun Q."/>
        </authorList>
    </citation>
    <scope>NUCLEOTIDE SEQUENCE</scope>
    <source>
        <strain evidence="3">NSJ-51</strain>
    </source>
</reference>
<dbReference type="InterPro" id="IPR001387">
    <property type="entry name" value="Cro/C1-type_HTH"/>
</dbReference>
<dbReference type="Pfam" id="PF01381">
    <property type="entry name" value="HTH_3"/>
    <property type="match status" value="1"/>
</dbReference>
<dbReference type="CDD" id="cd00093">
    <property type="entry name" value="HTH_XRE"/>
    <property type="match status" value="1"/>
</dbReference>
<comment type="caution">
    <text evidence="3">The sequence shown here is derived from an EMBL/GenBank/DDBJ whole genome shotgun (WGS) entry which is preliminary data.</text>
</comment>
<evidence type="ECO:0000313" key="4">
    <source>
        <dbReference type="Proteomes" id="UP000661435"/>
    </source>
</evidence>
<evidence type="ECO:0000256" key="1">
    <source>
        <dbReference type="ARBA" id="ARBA00023125"/>
    </source>
</evidence>
<protein>
    <submittedName>
        <fullName evidence="3">Helix-turn-helix transcriptional regulator</fullName>
    </submittedName>
</protein>
<evidence type="ECO:0000259" key="2">
    <source>
        <dbReference type="PROSITE" id="PS50943"/>
    </source>
</evidence>